<dbReference type="KEGG" id="amuc:Pan181_34120"/>
<proteinExistence type="predicted"/>
<feature type="transmembrane region" description="Helical" evidence="1">
    <location>
        <begin position="244"/>
        <end position="266"/>
    </location>
</feature>
<name>A0A518AR44_9BACT</name>
<evidence type="ECO:0000313" key="3">
    <source>
        <dbReference type="Proteomes" id="UP000315750"/>
    </source>
</evidence>
<dbReference type="EMBL" id="CP036278">
    <property type="protein sequence ID" value="QDU57198.1"/>
    <property type="molecule type" value="Genomic_DNA"/>
</dbReference>
<keyword evidence="1" id="KW-1133">Transmembrane helix</keyword>
<feature type="transmembrane region" description="Helical" evidence="1">
    <location>
        <begin position="206"/>
        <end position="232"/>
    </location>
</feature>
<keyword evidence="1" id="KW-0472">Membrane</keyword>
<accession>A0A518AR44</accession>
<evidence type="ECO:0000313" key="2">
    <source>
        <dbReference type="EMBL" id="QDU57198.1"/>
    </source>
</evidence>
<dbReference type="GO" id="GO:0140359">
    <property type="term" value="F:ABC-type transporter activity"/>
    <property type="evidence" value="ECO:0007669"/>
    <property type="project" value="InterPro"/>
</dbReference>
<dbReference type="PANTHER" id="PTHR43471">
    <property type="entry name" value="ABC TRANSPORTER PERMEASE"/>
    <property type="match status" value="1"/>
</dbReference>
<gene>
    <name evidence="2" type="ORF">Pan181_34120</name>
</gene>
<reference evidence="2 3" key="1">
    <citation type="submission" date="2019-02" db="EMBL/GenBank/DDBJ databases">
        <title>Deep-cultivation of Planctomycetes and their phenomic and genomic characterization uncovers novel biology.</title>
        <authorList>
            <person name="Wiegand S."/>
            <person name="Jogler M."/>
            <person name="Boedeker C."/>
            <person name="Pinto D."/>
            <person name="Vollmers J."/>
            <person name="Rivas-Marin E."/>
            <person name="Kohn T."/>
            <person name="Peeters S.H."/>
            <person name="Heuer A."/>
            <person name="Rast P."/>
            <person name="Oberbeckmann S."/>
            <person name="Bunk B."/>
            <person name="Jeske O."/>
            <person name="Meyerdierks A."/>
            <person name="Storesund J.E."/>
            <person name="Kallscheuer N."/>
            <person name="Luecker S."/>
            <person name="Lage O.M."/>
            <person name="Pohl T."/>
            <person name="Merkel B.J."/>
            <person name="Hornburger P."/>
            <person name="Mueller R.-W."/>
            <person name="Bruemmer F."/>
            <person name="Labrenz M."/>
            <person name="Spormann A.M."/>
            <person name="Op den Camp H."/>
            <person name="Overmann J."/>
            <person name="Amann R."/>
            <person name="Jetten M.S.M."/>
            <person name="Mascher T."/>
            <person name="Medema M.H."/>
            <person name="Devos D.P."/>
            <person name="Kaster A.-K."/>
            <person name="Ovreas L."/>
            <person name="Rohde M."/>
            <person name="Galperin M.Y."/>
            <person name="Jogler C."/>
        </authorList>
    </citation>
    <scope>NUCLEOTIDE SEQUENCE [LARGE SCALE GENOMIC DNA]</scope>
    <source>
        <strain evidence="2 3">Pan181</strain>
    </source>
</reference>
<dbReference type="RefSeq" id="WP_145248204.1">
    <property type="nucleotide sequence ID" value="NZ_CP036278.1"/>
</dbReference>
<dbReference type="Proteomes" id="UP000315750">
    <property type="component" value="Chromosome"/>
</dbReference>
<keyword evidence="3" id="KW-1185">Reference proteome</keyword>
<feature type="transmembrane region" description="Helical" evidence="1">
    <location>
        <begin position="20"/>
        <end position="47"/>
    </location>
</feature>
<feature type="transmembrane region" description="Helical" evidence="1">
    <location>
        <begin position="467"/>
        <end position="489"/>
    </location>
</feature>
<feature type="transmembrane region" description="Helical" evidence="1">
    <location>
        <begin position="59"/>
        <end position="78"/>
    </location>
</feature>
<dbReference type="AlphaFoldDB" id="A0A518AR44"/>
<feature type="transmembrane region" description="Helical" evidence="1">
    <location>
        <begin position="320"/>
        <end position="353"/>
    </location>
</feature>
<protein>
    <submittedName>
        <fullName evidence="2">ABC-2 family transporter protein</fullName>
    </submittedName>
</protein>
<feature type="transmembrane region" description="Helical" evidence="1">
    <location>
        <begin position="373"/>
        <end position="396"/>
    </location>
</feature>
<dbReference type="OrthoDB" id="264591at2"/>
<dbReference type="GO" id="GO:0005886">
    <property type="term" value="C:plasma membrane"/>
    <property type="evidence" value="ECO:0007669"/>
    <property type="project" value="UniProtKB-SubCell"/>
</dbReference>
<feature type="transmembrane region" description="Helical" evidence="1">
    <location>
        <begin position="278"/>
        <end position="299"/>
    </location>
</feature>
<keyword evidence="1" id="KW-0812">Transmembrane</keyword>
<evidence type="ECO:0000256" key="1">
    <source>
        <dbReference type="SAM" id="Phobius"/>
    </source>
</evidence>
<dbReference type="Pfam" id="PF12679">
    <property type="entry name" value="ABC2_membrane_2"/>
    <property type="match status" value="1"/>
</dbReference>
<dbReference type="PANTHER" id="PTHR43471:SF10">
    <property type="entry name" value="SLL1107 PROTEIN"/>
    <property type="match status" value="1"/>
</dbReference>
<feature type="transmembrane region" description="Helical" evidence="1">
    <location>
        <begin position="403"/>
        <end position="424"/>
    </location>
</feature>
<organism evidence="2 3">
    <name type="scientific">Aeoliella mucimassa</name>
    <dbReference type="NCBI Taxonomy" id="2527972"/>
    <lineage>
        <taxon>Bacteria</taxon>
        <taxon>Pseudomonadati</taxon>
        <taxon>Planctomycetota</taxon>
        <taxon>Planctomycetia</taxon>
        <taxon>Pirellulales</taxon>
        <taxon>Lacipirellulaceae</taxon>
        <taxon>Aeoliella</taxon>
    </lineage>
</organism>
<sequence>MTPTLVLPLGNIQVWLTPVWILSLGITAAAVVLAIAYAIIMATWPAGARRVRQAAGDGILTPLAYVFAAFALLTALAAPSMPWRDALHSLQRLPTKGEHPYQFTVEAGAEDQELPLDIYADELLSYELQADGDLRLSTEAERGYLTPEFKLNGDESYVWNPQKKYPRILQEHVAKLYATNPGDTPVTIDLTFDTDVEMREIHHLPIAFFSVIGIVAFYFLLEVVLPGVSTVAIGTAKEAISQPLFMVLTVLGAVALVLYIVIPYHTFGEDVKLLTDSALTTIMVLGILFALWTASTTVSDEIEGKTALTMLSKPVSRRQFVIGKFVGILWPLLVMFVILGAVMLVTISIKVVYDARESSSPTPDWQLCYETMVSAIPGLVLAFLQAATLASISVAISTRLPMLPNLIIVGAIYVIGNLLPQIVASSAGEIPFVAFTGKLLAVVLPVLNHFNIQPAISAGQPVPYDYLGYATLYCGLYCAATMFLALLMFEDRDLA</sequence>